<evidence type="ECO:0000313" key="2">
    <source>
        <dbReference type="Proteomes" id="UP000828048"/>
    </source>
</evidence>
<dbReference type="Proteomes" id="UP000828048">
    <property type="component" value="Chromosome 10"/>
</dbReference>
<reference evidence="1 2" key="1">
    <citation type="journal article" date="2021" name="Hortic Res">
        <title>High-quality reference genome and annotation aids understanding of berry development for evergreen blueberry (Vaccinium darrowii).</title>
        <authorList>
            <person name="Yu J."/>
            <person name="Hulse-Kemp A.M."/>
            <person name="Babiker E."/>
            <person name="Staton M."/>
        </authorList>
    </citation>
    <scope>NUCLEOTIDE SEQUENCE [LARGE SCALE GENOMIC DNA]</scope>
    <source>
        <strain evidence="2">cv. NJ 8807/NJ 8810</strain>
        <tissue evidence="1">Young leaf</tissue>
    </source>
</reference>
<keyword evidence="2" id="KW-1185">Reference proteome</keyword>
<proteinExistence type="predicted"/>
<gene>
    <name evidence="1" type="ORF">Vadar_000424</name>
</gene>
<protein>
    <submittedName>
        <fullName evidence="1">Uncharacterized protein</fullName>
    </submittedName>
</protein>
<name>A0ACB7XF03_9ERIC</name>
<sequence length="173" mass="19734">MRRTMENGHQGQFVCKNSTTITQTTRYGMLSSTFNLVSYYASHLDMEFDEARNVAHEMMCRFRKKLETKELVYDMADKGNDEGGDEGRDGEGRVDLFGDPAIVRTKGNPGGPCSGARPRKPRSIGYTKREAEMGDKDSDDDTENDEEEDNEEREDEDTDTDTWHPSKKAKMWV</sequence>
<organism evidence="1 2">
    <name type="scientific">Vaccinium darrowii</name>
    <dbReference type="NCBI Taxonomy" id="229202"/>
    <lineage>
        <taxon>Eukaryota</taxon>
        <taxon>Viridiplantae</taxon>
        <taxon>Streptophyta</taxon>
        <taxon>Embryophyta</taxon>
        <taxon>Tracheophyta</taxon>
        <taxon>Spermatophyta</taxon>
        <taxon>Magnoliopsida</taxon>
        <taxon>eudicotyledons</taxon>
        <taxon>Gunneridae</taxon>
        <taxon>Pentapetalae</taxon>
        <taxon>asterids</taxon>
        <taxon>Ericales</taxon>
        <taxon>Ericaceae</taxon>
        <taxon>Vaccinioideae</taxon>
        <taxon>Vaccinieae</taxon>
        <taxon>Vaccinium</taxon>
    </lineage>
</organism>
<comment type="caution">
    <text evidence="1">The sequence shown here is derived from an EMBL/GenBank/DDBJ whole genome shotgun (WGS) entry which is preliminary data.</text>
</comment>
<evidence type="ECO:0000313" key="1">
    <source>
        <dbReference type="EMBL" id="KAH7839147.1"/>
    </source>
</evidence>
<dbReference type="EMBL" id="CM037160">
    <property type="protein sequence ID" value="KAH7839147.1"/>
    <property type="molecule type" value="Genomic_DNA"/>
</dbReference>
<accession>A0ACB7XF03</accession>